<reference evidence="1 2" key="1">
    <citation type="journal article" date="2018" name="Nat. Ecol. Evol.">
        <title>Pezizomycetes genomes reveal the molecular basis of ectomycorrhizal truffle lifestyle.</title>
        <authorList>
            <person name="Murat C."/>
            <person name="Payen T."/>
            <person name="Noel B."/>
            <person name="Kuo A."/>
            <person name="Morin E."/>
            <person name="Chen J."/>
            <person name="Kohler A."/>
            <person name="Krizsan K."/>
            <person name="Balestrini R."/>
            <person name="Da Silva C."/>
            <person name="Montanini B."/>
            <person name="Hainaut M."/>
            <person name="Levati E."/>
            <person name="Barry K.W."/>
            <person name="Belfiori B."/>
            <person name="Cichocki N."/>
            <person name="Clum A."/>
            <person name="Dockter R.B."/>
            <person name="Fauchery L."/>
            <person name="Guy J."/>
            <person name="Iotti M."/>
            <person name="Le Tacon F."/>
            <person name="Lindquist E.A."/>
            <person name="Lipzen A."/>
            <person name="Malagnac F."/>
            <person name="Mello A."/>
            <person name="Molinier V."/>
            <person name="Miyauchi S."/>
            <person name="Poulain J."/>
            <person name="Riccioni C."/>
            <person name="Rubini A."/>
            <person name="Sitrit Y."/>
            <person name="Splivallo R."/>
            <person name="Traeger S."/>
            <person name="Wang M."/>
            <person name="Zifcakova L."/>
            <person name="Wipf D."/>
            <person name="Zambonelli A."/>
            <person name="Paolocci F."/>
            <person name="Nowrousian M."/>
            <person name="Ottonello S."/>
            <person name="Baldrian P."/>
            <person name="Spatafora J.W."/>
            <person name="Henrissat B."/>
            <person name="Nagy L.G."/>
            <person name="Aury J.M."/>
            <person name="Wincker P."/>
            <person name="Grigoriev I.V."/>
            <person name="Bonfante P."/>
            <person name="Martin F.M."/>
        </authorList>
    </citation>
    <scope>NUCLEOTIDE SEQUENCE [LARGE SCALE GENOMIC DNA]</scope>
    <source>
        <strain evidence="1 2">120613-1</strain>
    </source>
</reference>
<protein>
    <submittedName>
        <fullName evidence="1">Uncharacterized protein</fullName>
    </submittedName>
</protein>
<feature type="non-terminal residue" evidence="1">
    <location>
        <position position="1"/>
    </location>
</feature>
<sequence>PPHRGCLLCIDVGGTLLGGCWVGFVAIIALDGSVEAHLAPGRALRSAARVKVCRVFLGADSTMDGTSTLGGVMAEGQASGALGVRTKEQVTLCLKLPSKEREATSQDLFCSIFPNQSDDHC</sequence>
<proteinExistence type="predicted"/>
<dbReference type="EMBL" id="ML120466">
    <property type="protein sequence ID" value="RPA92770.1"/>
    <property type="molecule type" value="Genomic_DNA"/>
</dbReference>
<evidence type="ECO:0000313" key="2">
    <source>
        <dbReference type="Proteomes" id="UP000276215"/>
    </source>
</evidence>
<gene>
    <name evidence="1" type="ORF">L873DRAFT_1859333</name>
</gene>
<evidence type="ECO:0000313" key="1">
    <source>
        <dbReference type="EMBL" id="RPA92770.1"/>
    </source>
</evidence>
<dbReference type="AlphaFoldDB" id="A0A3N4J8J9"/>
<name>A0A3N4J8J9_9PEZI</name>
<keyword evidence="2" id="KW-1185">Reference proteome</keyword>
<dbReference type="Proteomes" id="UP000276215">
    <property type="component" value="Unassembled WGS sequence"/>
</dbReference>
<accession>A0A3N4J8J9</accession>
<organism evidence="1 2">
    <name type="scientific">Choiromyces venosus 120613-1</name>
    <dbReference type="NCBI Taxonomy" id="1336337"/>
    <lineage>
        <taxon>Eukaryota</taxon>
        <taxon>Fungi</taxon>
        <taxon>Dikarya</taxon>
        <taxon>Ascomycota</taxon>
        <taxon>Pezizomycotina</taxon>
        <taxon>Pezizomycetes</taxon>
        <taxon>Pezizales</taxon>
        <taxon>Tuberaceae</taxon>
        <taxon>Choiromyces</taxon>
    </lineage>
</organism>